<dbReference type="PANTHER" id="PTHR13620:SF80">
    <property type="entry name" value="3'-5' EXONUCLEASE DOMAIN-CONTAINING PROTEIN"/>
    <property type="match status" value="1"/>
</dbReference>
<reference evidence="3 4" key="1">
    <citation type="submission" date="2024-11" db="EMBL/GenBank/DDBJ databases">
        <title>A near-complete genome assembly of Cinchona calisaya.</title>
        <authorList>
            <person name="Lian D.C."/>
            <person name="Zhao X.W."/>
            <person name="Wei L."/>
        </authorList>
    </citation>
    <scope>NUCLEOTIDE SEQUENCE [LARGE SCALE GENOMIC DNA]</scope>
    <source>
        <tissue evidence="3">Nenye</tissue>
    </source>
</reference>
<dbReference type="EMBL" id="JBJUIK010000012">
    <property type="protein sequence ID" value="KAL3510585.1"/>
    <property type="molecule type" value="Genomic_DNA"/>
</dbReference>
<comment type="caution">
    <text evidence="3">The sequence shown here is derived from an EMBL/GenBank/DDBJ whole genome shotgun (WGS) entry which is preliminary data.</text>
</comment>
<evidence type="ECO:0008006" key="5">
    <source>
        <dbReference type="Google" id="ProtNLM"/>
    </source>
</evidence>
<dbReference type="InterPro" id="IPR012337">
    <property type="entry name" value="RNaseH-like_sf"/>
</dbReference>
<dbReference type="AlphaFoldDB" id="A0ABD2YWU5"/>
<evidence type="ECO:0000313" key="3">
    <source>
        <dbReference type="EMBL" id="KAL3510585.1"/>
    </source>
</evidence>
<gene>
    <name evidence="3" type="ORF">ACH5RR_029986</name>
</gene>
<dbReference type="PANTHER" id="PTHR13620">
    <property type="entry name" value="3-5 EXONUCLEASE"/>
    <property type="match status" value="1"/>
</dbReference>
<evidence type="ECO:0000256" key="2">
    <source>
        <dbReference type="ARBA" id="ARBA00022801"/>
    </source>
</evidence>
<organism evidence="3 4">
    <name type="scientific">Cinchona calisaya</name>
    <dbReference type="NCBI Taxonomy" id="153742"/>
    <lineage>
        <taxon>Eukaryota</taxon>
        <taxon>Viridiplantae</taxon>
        <taxon>Streptophyta</taxon>
        <taxon>Embryophyta</taxon>
        <taxon>Tracheophyta</taxon>
        <taxon>Spermatophyta</taxon>
        <taxon>Magnoliopsida</taxon>
        <taxon>eudicotyledons</taxon>
        <taxon>Gunneridae</taxon>
        <taxon>Pentapetalae</taxon>
        <taxon>asterids</taxon>
        <taxon>lamiids</taxon>
        <taxon>Gentianales</taxon>
        <taxon>Rubiaceae</taxon>
        <taxon>Cinchonoideae</taxon>
        <taxon>Cinchoneae</taxon>
        <taxon>Cinchona</taxon>
    </lineage>
</organism>
<keyword evidence="1" id="KW-0540">Nuclease</keyword>
<evidence type="ECO:0000256" key="1">
    <source>
        <dbReference type="ARBA" id="ARBA00022722"/>
    </source>
</evidence>
<proteinExistence type="predicted"/>
<dbReference type="Proteomes" id="UP001630127">
    <property type="component" value="Unassembled WGS sequence"/>
</dbReference>
<dbReference type="Gene3D" id="3.30.420.10">
    <property type="entry name" value="Ribonuclease H-like superfamily/Ribonuclease H"/>
    <property type="match status" value="1"/>
</dbReference>
<dbReference type="GO" id="GO:0008408">
    <property type="term" value="F:3'-5' exonuclease activity"/>
    <property type="evidence" value="ECO:0007669"/>
    <property type="project" value="UniProtKB-ARBA"/>
</dbReference>
<dbReference type="InterPro" id="IPR051132">
    <property type="entry name" value="3-5_Exonuclease_domain"/>
</dbReference>
<keyword evidence="2" id="KW-0378">Hydrolase</keyword>
<dbReference type="SUPFAM" id="SSF53098">
    <property type="entry name" value="Ribonuclease H-like"/>
    <property type="match status" value="1"/>
</dbReference>
<protein>
    <recommendedName>
        <fullName evidence="5">3'-5' exonuclease domain-containing protein</fullName>
    </recommendedName>
</protein>
<name>A0ABD2YWU5_9GENT</name>
<dbReference type="InterPro" id="IPR036397">
    <property type="entry name" value="RNaseH_sf"/>
</dbReference>
<evidence type="ECO:0000313" key="4">
    <source>
        <dbReference type="Proteomes" id="UP001630127"/>
    </source>
</evidence>
<accession>A0ABD2YWU5</accession>
<sequence length="410" mass="47081">MDTEMEIKFERDSTNQNISTITIDDKINPIINIQTTLVDSESRKDDDLIIKQWLRKIKNNCEADACTIIGLSADCSLHYKNGSNSFLHPPKKEDHPIEVLQLFVGNQCLIYEPRWYDAKKNVPKILKDLLSDFRYDVVGVGMEEVAKKLESQLGLKISRPRDLRTMAGFMDRKYSLEKLAKRVLGGDWKKPDSINWWKNADRSGLSDDKIKGLVAQRVFGYVNGGIRPPKDETKEYNEWLYVDIMVKEAWDEIHSLCLRTTYIDEYDKTENEDLVMSPLSCLRSEFSELRYTILRSKEMPLYDKVIGMVEKEISTRKLCDTPKAERVALVEKNDSIAHANTSTQVGNNNQEKRHHQSALNVAKLVILRNSVEIVNIVASKSIQKKNVGNYTLTSSLRISQANQLFKKLSM</sequence>
<keyword evidence="4" id="KW-1185">Reference proteome</keyword>